<feature type="transmembrane region" description="Helical" evidence="7">
    <location>
        <begin position="37"/>
        <end position="61"/>
    </location>
</feature>
<evidence type="ECO:0000256" key="4">
    <source>
        <dbReference type="ARBA" id="ARBA00022989"/>
    </source>
</evidence>
<dbReference type="VEuPathDB" id="VectorBase:BGLAX_052810"/>
<dbReference type="InterPro" id="IPR000276">
    <property type="entry name" value="GPCR_Rhodpsn"/>
</dbReference>
<dbReference type="Gene3D" id="1.20.1070.10">
    <property type="entry name" value="Rhodopsin 7-helix transmembrane proteins"/>
    <property type="match status" value="1"/>
</dbReference>
<comment type="subcellular location">
    <subcellularLocation>
        <location evidence="1">Cell membrane</location>
        <topology evidence="1">Multi-pass membrane protein</topology>
    </subcellularLocation>
</comment>
<feature type="transmembrane region" description="Helical" evidence="7">
    <location>
        <begin position="156"/>
        <end position="178"/>
    </location>
</feature>
<keyword evidence="5 7" id="KW-0472">Membrane</keyword>
<dbReference type="EnsemblMetazoa" id="BGLB023658-RA">
    <property type="protein sequence ID" value="BGLB023658-PA"/>
    <property type="gene ID" value="BGLB023658"/>
</dbReference>
<comment type="similarity">
    <text evidence="6">Belongs to the G-protein coupled receptor 1 family.</text>
</comment>
<keyword evidence="2" id="KW-1003">Cell membrane</keyword>
<dbReference type="Pfam" id="PF00001">
    <property type="entry name" value="7tm_1"/>
    <property type="match status" value="1"/>
</dbReference>
<protein>
    <recommendedName>
        <fullName evidence="8">G-protein coupled receptors family 1 profile domain-containing protein</fullName>
    </recommendedName>
</protein>
<dbReference type="PROSITE" id="PS50262">
    <property type="entry name" value="G_PROTEIN_RECEP_F1_2"/>
    <property type="match status" value="1"/>
</dbReference>
<dbReference type="PANTHER" id="PTHR22750">
    <property type="entry name" value="G-PROTEIN COUPLED RECEPTOR"/>
    <property type="match status" value="1"/>
</dbReference>
<proteinExistence type="inferred from homology"/>
<evidence type="ECO:0000259" key="8">
    <source>
        <dbReference type="PROSITE" id="PS50262"/>
    </source>
</evidence>
<feature type="transmembrane region" description="Helical" evidence="7">
    <location>
        <begin position="255"/>
        <end position="276"/>
    </location>
</feature>
<dbReference type="PROSITE" id="PS00237">
    <property type="entry name" value="G_PROTEIN_RECEP_F1_1"/>
    <property type="match status" value="1"/>
</dbReference>
<keyword evidence="6" id="KW-0297">G-protein coupled receptor</keyword>
<dbReference type="OrthoDB" id="6287421at2759"/>
<sequence>MTGVMEFLDIHLLSRSKPYNESMTHILDPDVMIAHKVFVGVALVYCPLITFCSFLVFCGTLMYPGSSMNNQSYLLLSLSAADFLMGSFSIPMYILTYLPHTRETIFKNKYACLTWFASAEMAAGSSIGSLLCISVDRYVAVVFPLHYHTLVTEERCIAVLVLLWTVVIVVAFVPMLGWNTYDPQLYPLTHRCSFYRTLPHNYIVWVSFGSVSFIVLSCALMYAHILSISYRQMKLSERRASLVPAQNRQLKMRIYSVKITSLLVIIFIVLWLPIVFTAPLKYYQLFSPKVFEILQVVSQLFYFSNSLVNAPIYSMLRSEYREVYKVMLLTVPCRWKSILRDLYRTNHASVYYPTEPRLTTASSPVDYSEETLAPEKFQSISEARASKIQILNARNSILKKSVTLISKQNGKESHECGTNGTWV</sequence>
<evidence type="ECO:0000256" key="7">
    <source>
        <dbReference type="SAM" id="Phobius"/>
    </source>
</evidence>
<organism evidence="9 10">
    <name type="scientific">Biomphalaria glabrata</name>
    <name type="common">Bloodfluke planorb</name>
    <name type="synonym">Freshwater snail</name>
    <dbReference type="NCBI Taxonomy" id="6526"/>
    <lineage>
        <taxon>Eukaryota</taxon>
        <taxon>Metazoa</taxon>
        <taxon>Spiralia</taxon>
        <taxon>Lophotrochozoa</taxon>
        <taxon>Mollusca</taxon>
        <taxon>Gastropoda</taxon>
        <taxon>Heterobranchia</taxon>
        <taxon>Euthyneura</taxon>
        <taxon>Panpulmonata</taxon>
        <taxon>Hygrophila</taxon>
        <taxon>Lymnaeoidea</taxon>
        <taxon>Planorbidae</taxon>
        <taxon>Biomphalaria</taxon>
    </lineage>
</organism>
<dbReference type="CDD" id="cd00637">
    <property type="entry name" value="7tm_classA_rhodopsin-like"/>
    <property type="match status" value="1"/>
</dbReference>
<keyword evidence="4 7" id="KW-1133">Transmembrane helix</keyword>
<evidence type="ECO:0000256" key="6">
    <source>
        <dbReference type="RuleBase" id="RU000688"/>
    </source>
</evidence>
<feature type="transmembrane region" description="Helical" evidence="7">
    <location>
        <begin position="296"/>
        <end position="316"/>
    </location>
</feature>
<feature type="domain" description="G-protein coupled receptors family 1 profile" evidence="8">
    <location>
        <begin position="52"/>
        <end position="313"/>
    </location>
</feature>
<evidence type="ECO:0000256" key="3">
    <source>
        <dbReference type="ARBA" id="ARBA00022692"/>
    </source>
</evidence>
<keyword evidence="6" id="KW-0675">Receptor</keyword>
<reference evidence="9" key="1">
    <citation type="submission" date="2020-05" db="UniProtKB">
        <authorList>
            <consortium name="EnsemblMetazoa"/>
        </authorList>
    </citation>
    <scope>IDENTIFICATION</scope>
    <source>
        <strain evidence="9">BB02</strain>
    </source>
</reference>
<dbReference type="GO" id="GO:0005886">
    <property type="term" value="C:plasma membrane"/>
    <property type="evidence" value="ECO:0007669"/>
    <property type="project" value="UniProtKB-SubCell"/>
</dbReference>
<evidence type="ECO:0000256" key="5">
    <source>
        <dbReference type="ARBA" id="ARBA00023136"/>
    </source>
</evidence>
<keyword evidence="3 6" id="KW-0812">Transmembrane</keyword>
<dbReference type="GO" id="GO:0004930">
    <property type="term" value="F:G protein-coupled receptor activity"/>
    <property type="evidence" value="ECO:0007669"/>
    <property type="project" value="UniProtKB-KW"/>
</dbReference>
<dbReference type="SUPFAM" id="SSF81321">
    <property type="entry name" value="Family A G protein-coupled receptor-like"/>
    <property type="match status" value="1"/>
</dbReference>
<evidence type="ECO:0000256" key="2">
    <source>
        <dbReference type="ARBA" id="ARBA00022475"/>
    </source>
</evidence>
<dbReference type="VEuPathDB" id="VectorBase:BGLB023658"/>
<evidence type="ECO:0000313" key="10">
    <source>
        <dbReference type="Proteomes" id="UP000076420"/>
    </source>
</evidence>
<feature type="transmembrane region" description="Helical" evidence="7">
    <location>
        <begin position="202"/>
        <end position="225"/>
    </location>
</feature>
<dbReference type="AlphaFoldDB" id="A0A2C9KUN5"/>
<gene>
    <name evidence="9" type="primary">106075956</name>
</gene>
<dbReference type="InterPro" id="IPR017452">
    <property type="entry name" value="GPCR_Rhodpsn_7TM"/>
</dbReference>
<dbReference type="KEGG" id="bgt:106075956"/>
<evidence type="ECO:0000256" key="1">
    <source>
        <dbReference type="ARBA" id="ARBA00004651"/>
    </source>
</evidence>
<keyword evidence="6" id="KW-0807">Transducer</keyword>
<evidence type="ECO:0000313" key="9">
    <source>
        <dbReference type="EnsemblMetazoa" id="BGLB023658-PA"/>
    </source>
</evidence>
<name>A0A2C9KUN5_BIOGL</name>
<feature type="transmembrane region" description="Helical" evidence="7">
    <location>
        <begin position="73"/>
        <end position="95"/>
    </location>
</feature>
<accession>A0A2C9KUN5</accession>
<dbReference type="PRINTS" id="PR00237">
    <property type="entry name" value="GPCRRHODOPSN"/>
</dbReference>
<dbReference type="Proteomes" id="UP000076420">
    <property type="component" value="Unassembled WGS sequence"/>
</dbReference>
<feature type="transmembrane region" description="Helical" evidence="7">
    <location>
        <begin position="115"/>
        <end position="135"/>
    </location>
</feature>
<dbReference type="STRING" id="6526.A0A2C9KUN5"/>
<dbReference type="RefSeq" id="XP_013092281.2">
    <property type="nucleotide sequence ID" value="XM_013236827.2"/>
</dbReference>